<feature type="region of interest" description="Disordered" evidence="3">
    <location>
        <begin position="388"/>
        <end position="409"/>
    </location>
</feature>
<dbReference type="Gene3D" id="3.80.10.10">
    <property type="entry name" value="Ribonuclease Inhibitor"/>
    <property type="match status" value="3"/>
</dbReference>
<evidence type="ECO:0000259" key="5">
    <source>
        <dbReference type="Pfam" id="PF23598"/>
    </source>
</evidence>
<protein>
    <recommendedName>
        <fullName evidence="5">Disease resistance R13L4/SHOC-2-like LRR domain-containing protein</fullName>
    </recommendedName>
</protein>
<dbReference type="InterPro" id="IPR032675">
    <property type="entry name" value="LRR_dom_sf"/>
</dbReference>
<dbReference type="Pfam" id="PF23598">
    <property type="entry name" value="LRR_14"/>
    <property type="match status" value="1"/>
</dbReference>
<feature type="compositionally biased region" description="Basic and acidic residues" evidence="3">
    <location>
        <begin position="611"/>
        <end position="620"/>
    </location>
</feature>
<feature type="chain" id="PRO_5046212261" description="Disease resistance R13L4/SHOC-2-like LRR domain-containing protein" evidence="4">
    <location>
        <begin position="20"/>
        <end position="828"/>
    </location>
</feature>
<name>A0ABY8UL11_TETOB</name>
<dbReference type="InterPro" id="IPR029787">
    <property type="entry name" value="Nucleotide_cyclase"/>
</dbReference>
<organism evidence="6 7">
    <name type="scientific">Tetradesmus obliquus</name>
    <name type="common">Green alga</name>
    <name type="synonym">Acutodesmus obliquus</name>
    <dbReference type="NCBI Taxonomy" id="3088"/>
    <lineage>
        <taxon>Eukaryota</taxon>
        <taxon>Viridiplantae</taxon>
        <taxon>Chlorophyta</taxon>
        <taxon>core chlorophytes</taxon>
        <taxon>Chlorophyceae</taxon>
        <taxon>CS clade</taxon>
        <taxon>Sphaeropleales</taxon>
        <taxon>Scenedesmaceae</taxon>
        <taxon>Tetradesmus</taxon>
    </lineage>
</organism>
<evidence type="ECO:0000256" key="3">
    <source>
        <dbReference type="SAM" id="MobiDB-lite"/>
    </source>
</evidence>
<gene>
    <name evidence="6" type="ORF">OEZ85_005387</name>
</gene>
<dbReference type="Gene3D" id="3.30.70.1230">
    <property type="entry name" value="Nucleotide cyclase"/>
    <property type="match status" value="1"/>
</dbReference>
<evidence type="ECO:0000256" key="2">
    <source>
        <dbReference type="ARBA" id="ARBA00022737"/>
    </source>
</evidence>
<keyword evidence="4" id="KW-0732">Signal</keyword>
<proteinExistence type="predicted"/>
<dbReference type="Proteomes" id="UP001244341">
    <property type="component" value="Chromosome 12b"/>
</dbReference>
<feature type="domain" description="Disease resistance R13L4/SHOC-2-like LRR" evidence="5">
    <location>
        <begin position="51"/>
        <end position="299"/>
    </location>
</feature>
<evidence type="ECO:0000256" key="1">
    <source>
        <dbReference type="ARBA" id="ARBA00004430"/>
    </source>
</evidence>
<dbReference type="EMBL" id="CP126219">
    <property type="protein sequence ID" value="WIA21066.1"/>
    <property type="molecule type" value="Genomic_DNA"/>
</dbReference>
<comment type="subcellular location">
    <subcellularLocation>
        <location evidence="1">Cytoplasm</location>
        <location evidence="1">Cytoskeleton</location>
        <location evidence="1">Cilium axoneme</location>
    </subcellularLocation>
</comment>
<dbReference type="InterPro" id="IPR046959">
    <property type="entry name" value="PRK1-6/SRF4-like"/>
</dbReference>
<feature type="compositionally biased region" description="Polar residues" evidence="3">
    <location>
        <begin position="392"/>
        <end position="409"/>
    </location>
</feature>
<accession>A0ABY8UL11</accession>
<keyword evidence="7" id="KW-1185">Reference proteome</keyword>
<evidence type="ECO:0000256" key="4">
    <source>
        <dbReference type="SAM" id="SignalP"/>
    </source>
</evidence>
<dbReference type="PANTHER" id="PTHR48007">
    <property type="entry name" value="LEUCINE-RICH REPEAT RECEPTOR-LIKE PROTEIN KINASE PXC1"/>
    <property type="match status" value="1"/>
</dbReference>
<evidence type="ECO:0000313" key="6">
    <source>
        <dbReference type="EMBL" id="WIA21066.1"/>
    </source>
</evidence>
<keyword evidence="2" id="KW-0677">Repeat</keyword>
<dbReference type="PANTHER" id="PTHR48007:SF4">
    <property type="entry name" value="LEUCINE-RICH REPEAT RECEPTOR-LIKE PROTEIN KINASE PXC1"/>
    <property type="match status" value="1"/>
</dbReference>
<dbReference type="SUPFAM" id="SSF55073">
    <property type="entry name" value="Nucleotide cyclase"/>
    <property type="match status" value="1"/>
</dbReference>
<dbReference type="InterPro" id="IPR055414">
    <property type="entry name" value="LRR_R13L4/SHOC2-like"/>
</dbReference>
<feature type="region of interest" description="Disordered" evidence="3">
    <location>
        <begin position="580"/>
        <end position="625"/>
    </location>
</feature>
<reference evidence="6 7" key="1">
    <citation type="submission" date="2023-05" db="EMBL/GenBank/DDBJ databases">
        <title>A 100% complete, gapless, phased diploid assembly of the Scenedesmus obliquus UTEX 3031 genome.</title>
        <authorList>
            <person name="Biondi T.C."/>
            <person name="Hanschen E.R."/>
            <person name="Kwon T."/>
            <person name="Eng W."/>
            <person name="Kruse C.P.S."/>
            <person name="Koehler S.I."/>
            <person name="Kunde Y."/>
            <person name="Gleasner C.D."/>
            <person name="You Mak K.T."/>
            <person name="Polle J."/>
            <person name="Hovde B.T."/>
            <person name="Starkenburg S.R."/>
        </authorList>
    </citation>
    <scope>NUCLEOTIDE SEQUENCE [LARGE SCALE GENOMIC DNA]</scope>
    <source>
        <strain evidence="6 7">DOE0152z</strain>
    </source>
</reference>
<evidence type="ECO:0000313" key="7">
    <source>
        <dbReference type="Proteomes" id="UP001244341"/>
    </source>
</evidence>
<sequence length="828" mass="88807">MSWCHQRCLWEAMHAALAAIDLPLNNLNASISDDAFLQPVQQLHACGLTTLNLEANSFSGTLSDEWGRLVHLQKLDLANTWISGTIPDALQDLRNLTQINLSNTWLTGSLPGWLAQLQQLEQLNMGQTWLEGTFPAGIGSLKQLRELNLEATGLAGVLPGNLCQAKGASKLLQLSIRGNALEGSARVLENCHNLVQLDISFNNFTGQLPASQHWSQLTMYHANNNRFSGTLPRTLCQYSPLLRDLDISNNQVSGNVPDRIGLLASIESLNLASNQFTGPVTENLFYFPGLRRLDLSNNRFVGTLPTYALQFTYALLAADFSNNSRGYAEYPDAMIKAMGGHNNIMRKACHMHAGYVLDQEGDSWAVAFHDADDAVAFSLQVQQALARKGSRPGSSARRSTTDTAGSNSRLQSVSAALLNRFANRGNKSGSLVSPMGSNAAGLQTQQQLKALRISVRIGIASGTLHYGSDLQNCTVTHRGKELVSDVANGGQVLIDEPTFLLVKDSLSLLGTVSEAGYDDRLLQRLNQARVVGRLQQQVACVSCLDRREASFSSPLPEDEPQDYEHDAIVVHMGRFAAETPLAPGQLPSNTVEEDAAAADAATAKGRHKSPGRREAKDAAAAKDSNAAANAPDGAAAAAAGAAGIPASKADGAAGVAAALAQRSEAELELLFSVKKGASKASLQVQQLHLYSIASPGMRRWPEHTQDLGAALAWAEPVNMKRGWAQLQKGFFQAPGARRMDLTPSQSGHSRAPLPDVTLVFASVADSLSFTAKQSRATVRGVHAAIVRVLLAQMEAVAGGDGYLCRCQEGDLKYMVAFEQPQEIIRAAV</sequence>
<dbReference type="SUPFAM" id="SSF52058">
    <property type="entry name" value="L domain-like"/>
    <property type="match status" value="1"/>
</dbReference>
<feature type="signal peptide" evidence="4">
    <location>
        <begin position="1"/>
        <end position="19"/>
    </location>
</feature>